<dbReference type="GO" id="GO:0009097">
    <property type="term" value="P:isoleucine biosynthetic process"/>
    <property type="evidence" value="ECO:0007669"/>
    <property type="project" value="TreeGrafter"/>
</dbReference>
<organism evidence="9 10">
    <name type="scientific">Conidiobolus coronatus (strain ATCC 28846 / CBS 209.66 / NRRL 28638)</name>
    <name type="common">Delacroixia coronata</name>
    <dbReference type="NCBI Taxonomy" id="796925"/>
    <lineage>
        <taxon>Eukaryota</taxon>
        <taxon>Fungi</taxon>
        <taxon>Fungi incertae sedis</taxon>
        <taxon>Zoopagomycota</taxon>
        <taxon>Entomophthoromycotina</taxon>
        <taxon>Entomophthoromycetes</taxon>
        <taxon>Entomophthorales</taxon>
        <taxon>Ancylistaceae</taxon>
        <taxon>Conidiobolus</taxon>
    </lineage>
</organism>
<gene>
    <name evidence="9" type="ORF">CONCODRAFT_47523</name>
</gene>
<evidence type="ECO:0000313" key="9">
    <source>
        <dbReference type="EMBL" id="KXN72550.1"/>
    </source>
</evidence>
<dbReference type="Gene3D" id="3.40.50.1100">
    <property type="match status" value="2"/>
</dbReference>
<comment type="catalytic activity">
    <reaction evidence="6">
        <text>L-serine = pyruvate + NH4(+)</text>
        <dbReference type="Rhea" id="RHEA:19169"/>
        <dbReference type="ChEBI" id="CHEBI:15361"/>
        <dbReference type="ChEBI" id="CHEBI:28938"/>
        <dbReference type="ChEBI" id="CHEBI:33384"/>
        <dbReference type="EC" id="4.3.1.17"/>
    </reaction>
</comment>
<dbReference type="SUPFAM" id="SSF53686">
    <property type="entry name" value="Tryptophan synthase beta subunit-like PLP-dependent enzymes"/>
    <property type="match status" value="1"/>
</dbReference>
<dbReference type="OrthoDB" id="7773036at2759"/>
<dbReference type="AlphaFoldDB" id="A0A137PC23"/>
<reference evidence="9 10" key="1">
    <citation type="journal article" date="2015" name="Genome Biol. Evol.">
        <title>Phylogenomic analyses indicate that early fungi evolved digesting cell walls of algal ancestors of land plants.</title>
        <authorList>
            <person name="Chang Y."/>
            <person name="Wang S."/>
            <person name="Sekimoto S."/>
            <person name="Aerts A.L."/>
            <person name="Choi C."/>
            <person name="Clum A."/>
            <person name="LaButti K.M."/>
            <person name="Lindquist E.A."/>
            <person name="Yee Ngan C."/>
            <person name="Ohm R.A."/>
            <person name="Salamov A.A."/>
            <person name="Grigoriev I.V."/>
            <person name="Spatafora J.W."/>
            <person name="Berbee M.L."/>
        </authorList>
    </citation>
    <scope>NUCLEOTIDE SEQUENCE [LARGE SCALE GENOMIC DNA]</scope>
    <source>
        <strain evidence="9 10">NRRL 28638</strain>
    </source>
</reference>
<keyword evidence="10" id="KW-1185">Reference proteome</keyword>
<dbReference type="GO" id="GO:0006567">
    <property type="term" value="P:L-threonine catabolic process"/>
    <property type="evidence" value="ECO:0007669"/>
    <property type="project" value="TreeGrafter"/>
</dbReference>
<dbReference type="PANTHER" id="PTHR48078:SF2">
    <property type="entry name" value="CATABOLIC L-SERINE_THREONINE DEHYDRATASE"/>
    <property type="match status" value="1"/>
</dbReference>
<evidence type="ECO:0000313" key="10">
    <source>
        <dbReference type="Proteomes" id="UP000070444"/>
    </source>
</evidence>
<evidence type="ECO:0000259" key="8">
    <source>
        <dbReference type="Pfam" id="PF00291"/>
    </source>
</evidence>
<dbReference type="GO" id="GO:0006565">
    <property type="term" value="P:L-serine catabolic process"/>
    <property type="evidence" value="ECO:0007669"/>
    <property type="project" value="TreeGrafter"/>
</dbReference>
<dbReference type="InterPro" id="IPR036052">
    <property type="entry name" value="TrpB-like_PALP_sf"/>
</dbReference>
<dbReference type="Pfam" id="PF00291">
    <property type="entry name" value="PALP"/>
    <property type="match status" value="1"/>
</dbReference>
<dbReference type="EMBL" id="KQ964451">
    <property type="protein sequence ID" value="KXN72550.1"/>
    <property type="molecule type" value="Genomic_DNA"/>
</dbReference>
<evidence type="ECO:0000256" key="1">
    <source>
        <dbReference type="ARBA" id="ARBA00001933"/>
    </source>
</evidence>
<evidence type="ECO:0000256" key="6">
    <source>
        <dbReference type="ARBA" id="ARBA00049406"/>
    </source>
</evidence>
<protein>
    <recommendedName>
        <fullName evidence="3">L-serine ammonia-lyase</fullName>
        <ecNumber evidence="3">4.3.1.17</ecNumber>
    </recommendedName>
</protein>
<feature type="region of interest" description="Disordered" evidence="7">
    <location>
        <begin position="380"/>
        <end position="406"/>
    </location>
</feature>
<dbReference type="GO" id="GO:0003941">
    <property type="term" value="F:L-serine ammonia-lyase activity"/>
    <property type="evidence" value="ECO:0007669"/>
    <property type="project" value="UniProtKB-EC"/>
</dbReference>
<dbReference type="PANTHER" id="PTHR48078">
    <property type="entry name" value="THREONINE DEHYDRATASE, MITOCHONDRIAL-RELATED"/>
    <property type="match status" value="1"/>
</dbReference>
<comment type="cofactor">
    <cofactor evidence="1">
        <name>pyridoxal 5'-phosphate</name>
        <dbReference type="ChEBI" id="CHEBI:597326"/>
    </cofactor>
</comment>
<keyword evidence="5" id="KW-0456">Lyase</keyword>
<dbReference type="InterPro" id="IPR050147">
    <property type="entry name" value="Ser/Thr_Dehydratase"/>
</dbReference>
<evidence type="ECO:0000256" key="2">
    <source>
        <dbReference type="ARBA" id="ARBA00010869"/>
    </source>
</evidence>
<evidence type="ECO:0000256" key="4">
    <source>
        <dbReference type="ARBA" id="ARBA00022898"/>
    </source>
</evidence>
<sequence>MSRNSKQKTKQISINGSVNRALESNIESKVENPPSPLIPNPSHINDQCFHIVSPLIFSTELSKLANCQVWLKLENLQPAGSHKVRGIGAYCLRQYNLGITQFYCSEGSNSCIATAYIGRQLECKVTAIVPENCSKHILALLKVHHAEILKYGTSWEDATLQAKTLQMHNPDSCFVSSYDHADIWEGNKSIITEIGKQIGDTPVGGVVLGVGGGGLLSGVVMGMEEAGLENVPIVAVETHGCNSLQQSVYAEKILTLQMSNTKAESLAQRRVCSKAFESCFAHPVIPVSVSDNMAANGIVQFATQHNMLVEIACGAVLSIVYKQLINDILPNLTQHNALVIVISGGNYTSPEMVSWFRKKCPNPPVFARSGTKFLMALGETNDENNTNNNGQPSNLNGVNSKTAGES</sequence>
<dbReference type="Proteomes" id="UP000070444">
    <property type="component" value="Unassembled WGS sequence"/>
</dbReference>
<dbReference type="STRING" id="796925.A0A137PC23"/>
<comment type="similarity">
    <text evidence="2">Belongs to the serine/threonine dehydratase family.</text>
</comment>
<evidence type="ECO:0000256" key="3">
    <source>
        <dbReference type="ARBA" id="ARBA00012093"/>
    </source>
</evidence>
<feature type="compositionally biased region" description="Polar residues" evidence="7">
    <location>
        <begin position="390"/>
        <end position="406"/>
    </location>
</feature>
<evidence type="ECO:0000256" key="7">
    <source>
        <dbReference type="SAM" id="MobiDB-lite"/>
    </source>
</evidence>
<dbReference type="OMA" id="DGWVNIH"/>
<evidence type="ECO:0000256" key="5">
    <source>
        <dbReference type="ARBA" id="ARBA00023239"/>
    </source>
</evidence>
<dbReference type="InterPro" id="IPR001926">
    <property type="entry name" value="TrpB-like_PALP"/>
</dbReference>
<name>A0A137PC23_CONC2</name>
<feature type="domain" description="Tryptophan synthase beta chain-like PALP" evidence="8">
    <location>
        <begin position="53"/>
        <end position="322"/>
    </location>
</feature>
<accession>A0A137PC23</accession>
<dbReference type="EC" id="4.3.1.17" evidence="3"/>
<keyword evidence="4" id="KW-0663">Pyridoxal phosphate</keyword>
<dbReference type="GO" id="GO:0004794">
    <property type="term" value="F:threonine deaminase activity"/>
    <property type="evidence" value="ECO:0007669"/>
    <property type="project" value="TreeGrafter"/>
</dbReference>
<proteinExistence type="inferred from homology"/>